<dbReference type="GO" id="GO:0002098">
    <property type="term" value="P:tRNA wobble uridine modification"/>
    <property type="evidence" value="ECO:0007669"/>
    <property type="project" value="TreeGrafter"/>
</dbReference>
<keyword evidence="6" id="KW-0862">Zinc</keyword>
<dbReference type="SUPFAM" id="SSF53335">
    <property type="entry name" value="S-adenosyl-L-methionine-dependent methyltransferases"/>
    <property type="match status" value="1"/>
</dbReference>
<reference evidence="19" key="1">
    <citation type="submission" date="2023-08" db="EMBL/GenBank/DDBJ databases">
        <authorList>
            <person name="Alioto T."/>
            <person name="Alioto T."/>
            <person name="Gomez Garrido J."/>
        </authorList>
    </citation>
    <scope>NUCLEOTIDE SEQUENCE</scope>
</reference>
<keyword evidence="20" id="KW-1185">Reference proteome</keyword>
<dbReference type="Gene3D" id="2.60.120.590">
    <property type="entry name" value="Alpha-ketoglutarate-dependent dioxygenase AlkB-like"/>
    <property type="match status" value="1"/>
</dbReference>
<proteinExistence type="inferred from homology"/>
<evidence type="ECO:0000259" key="17">
    <source>
        <dbReference type="PROSITE" id="PS50102"/>
    </source>
</evidence>
<feature type="domain" description="RRM" evidence="17">
    <location>
        <begin position="58"/>
        <end position="131"/>
    </location>
</feature>
<dbReference type="SUPFAM" id="SSF54928">
    <property type="entry name" value="RNA-binding domain, RBD"/>
    <property type="match status" value="1"/>
</dbReference>
<dbReference type="GO" id="GO:0030488">
    <property type="term" value="P:tRNA methylation"/>
    <property type="evidence" value="ECO:0007669"/>
    <property type="project" value="TreeGrafter"/>
</dbReference>
<comment type="cofactor">
    <cofactor evidence="1">
        <name>Fe(2+)</name>
        <dbReference type="ChEBI" id="CHEBI:29033"/>
    </cofactor>
</comment>
<dbReference type="SMART" id="SM00360">
    <property type="entry name" value="RRM"/>
    <property type="match status" value="1"/>
</dbReference>
<evidence type="ECO:0000259" key="18">
    <source>
        <dbReference type="PROSITE" id="PS51471"/>
    </source>
</evidence>
<keyword evidence="16" id="KW-0812">Transmembrane</keyword>
<evidence type="ECO:0000256" key="15">
    <source>
        <dbReference type="SAM" id="MobiDB-lite"/>
    </source>
</evidence>
<dbReference type="GO" id="GO:0005737">
    <property type="term" value="C:cytoplasm"/>
    <property type="evidence" value="ECO:0007669"/>
    <property type="project" value="TreeGrafter"/>
</dbReference>
<keyword evidence="5" id="KW-0808">Transferase</keyword>
<dbReference type="PANTHER" id="PTHR13069">
    <property type="entry name" value="ALKYLATED DNA REPAIR PROTEIN ALKB HOMOLOG 8"/>
    <property type="match status" value="1"/>
</dbReference>
<comment type="function">
    <text evidence="11">Catalyzes the methylation of 5-carboxymethyl uridine to 5-methylcarboxymethyl uridine at the wobble position of the anticodon loop in tRNA via its methyltransferase domain. Catalyzes the last step in the formation of 5-methylcarboxymethyl uridine at the wobble position of the anticodon loop in target tRNA. Has a preference for tRNA(Arg) and tRNA(Glu), and does not bind tRNA(Lys). Binds tRNA and catalyzes the iron and alpha-ketoglutarate dependent hydroxylation of 5-methylcarboxymethyl uridine at the wobble position of the anticodon loop in tRNA via its dioxygenase domain, giving rise to 5-(S)-methoxycarbonylhydroxymethyluridine; has a preference for tRNA(Gly). Required for normal survival after DNA damage. May inhibit apoptosis and promote cell survival and angiogenesis.</text>
</comment>
<dbReference type="GO" id="GO:0005634">
    <property type="term" value="C:nucleus"/>
    <property type="evidence" value="ECO:0007669"/>
    <property type="project" value="TreeGrafter"/>
</dbReference>
<evidence type="ECO:0000256" key="14">
    <source>
        <dbReference type="PROSITE-ProRule" id="PRU00176"/>
    </source>
</evidence>
<sequence>MHVLVSIFNAGFYIMAAPMSASMPIIIDKKVKKKLQRCRHTLRKLDNISLSNEQTNILCVFNGGLDTGVSKEEIEEAFCEDVHAEEIIMLPQRPYAFICYLSTEDAVQAANKLNGTKLSNGNNIYISFLKTIPSCLVPSTDLPPGLILLKDFISEDYETQLISAIEWANCDNPTQTTLKHRKTKHYGYEFLYSTNNVDPSTPLPCGIPPVCDKLISKVMQHGLINHCPDQLTVNQYLPGQGIPPHVDTPSAFEDGIVSLSLGSMVVMEFHHPDGHHRSVVLPQRSLLVMTGESRYIWSHGITPRKSDIVPLPDSSMTLVKRETRISFTFRKLATENSTHTSETLIPAKTASENGKLDPSSLEVPETRAANLEVTHVHQVYNEIADHFSRTRHSPWPKVKEFLQSLQDGALVADIGCGNGKYFGVNPSIYQIGSDRSENLINICKERNFEVFVGDVMAIPLRSNTFDACICIAVIHHLSTKQRRLQAVKELVRLLCPGGKALIQVWAMEQEIDNQESKYIRKKSKPSQKDNPSVLLNVNNTSQCDSDLPEIADIKLKEDIGNTKLNRTPTNSKTTNSDNNESTEEPLKLAVHVNRTSFKQQDLLLPWTKKVKKTSAKADSCNDSVLYRYYHVFQDGELVDLCQNIDNVDILQYYYDEGNWCVVLKKSLLLT</sequence>
<evidence type="ECO:0000313" key="19">
    <source>
        <dbReference type="EMBL" id="CAI9731912.1"/>
    </source>
</evidence>
<dbReference type="PROSITE" id="PS50102">
    <property type="entry name" value="RRM"/>
    <property type="match status" value="1"/>
</dbReference>
<feature type="transmembrane region" description="Helical" evidence="16">
    <location>
        <begin position="6"/>
        <end position="27"/>
    </location>
</feature>
<protein>
    <recommendedName>
        <fullName evidence="3">tRNA (carboxymethyluridine(34)-5-O)-methyltransferase</fullName>
        <ecNumber evidence="3">2.1.1.229</ecNumber>
    </recommendedName>
    <alternativeName>
        <fullName evidence="12">Alkylated DNA repair protein alkB homolog 8</fullName>
    </alternativeName>
    <alternativeName>
        <fullName evidence="13">S-adenosyl-L-methionine-dependent tRNA methyltransferase ALKBH8</fullName>
    </alternativeName>
</protein>
<evidence type="ECO:0000256" key="12">
    <source>
        <dbReference type="ARBA" id="ARBA00049786"/>
    </source>
</evidence>
<evidence type="ECO:0000256" key="7">
    <source>
        <dbReference type="ARBA" id="ARBA00022884"/>
    </source>
</evidence>
<keyword evidence="8" id="KW-0408">Iron</keyword>
<dbReference type="InterPro" id="IPR037151">
    <property type="entry name" value="AlkB-like_sf"/>
</dbReference>
<evidence type="ECO:0000256" key="3">
    <source>
        <dbReference type="ARBA" id="ARBA00012808"/>
    </source>
</evidence>
<dbReference type="SUPFAM" id="SSF51197">
    <property type="entry name" value="Clavaminate synthase-like"/>
    <property type="match status" value="1"/>
</dbReference>
<dbReference type="GO" id="GO:0000049">
    <property type="term" value="F:tRNA binding"/>
    <property type="evidence" value="ECO:0007669"/>
    <property type="project" value="TreeGrafter"/>
</dbReference>
<evidence type="ECO:0000256" key="11">
    <source>
        <dbReference type="ARBA" id="ARBA00045506"/>
    </source>
</evidence>
<dbReference type="InterPro" id="IPR051422">
    <property type="entry name" value="AlkB_tRNA_MeTrf/Diox"/>
</dbReference>
<dbReference type="PROSITE" id="PS51471">
    <property type="entry name" value="FE2OG_OXY"/>
    <property type="match status" value="1"/>
</dbReference>
<evidence type="ECO:0000256" key="4">
    <source>
        <dbReference type="ARBA" id="ARBA00022603"/>
    </source>
</evidence>
<dbReference type="InterPro" id="IPR012677">
    <property type="entry name" value="Nucleotide-bd_a/b_plait_sf"/>
</dbReference>
<dbReference type="PANTHER" id="PTHR13069:SF21">
    <property type="entry name" value="ALKYLATED DNA REPAIR PROTEIN ALKB HOMOLOG 8"/>
    <property type="match status" value="1"/>
</dbReference>
<evidence type="ECO:0000256" key="16">
    <source>
        <dbReference type="SAM" id="Phobius"/>
    </source>
</evidence>
<dbReference type="Gene3D" id="3.40.50.150">
    <property type="entry name" value="Vaccinia Virus protein VP39"/>
    <property type="match status" value="1"/>
</dbReference>
<evidence type="ECO:0000256" key="1">
    <source>
        <dbReference type="ARBA" id="ARBA00001954"/>
    </source>
</evidence>
<comment type="similarity">
    <text evidence="2">Belongs to the alkB family.</text>
</comment>
<evidence type="ECO:0000256" key="8">
    <source>
        <dbReference type="ARBA" id="ARBA00023004"/>
    </source>
</evidence>
<dbReference type="Pfam" id="PF08241">
    <property type="entry name" value="Methyltransf_11"/>
    <property type="match status" value="1"/>
</dbReference>
<evidence type="ECO:0000256" key="13">
    <source>
        <dbReference type="ARBA" id="ARBA00049802"/>
    </source>
</evidence>
<feature type="compositionally biased region" description="Polar residues" evidence="15">
    <location>
        <begin position="562"/>
        <end position="579"/>
    </location>
</feature>
<dbReference type="InterPro" id="IPR013216">
    <property type="entry name" value="Methyltransf_11"/>
</dbReference>
<comment type="catalytic activity">
    <reaction evidence="10">
        <text>5-(carboxymethyl)uridine(34) in tRNA + S-adenosyl-L-methionine = 5-(2-methoxy-2-oxoethyl)uridine(34) in tRNA + S-adenosyl-L-homocysteine</text>
        <dbReference type="Rhea" id="RHEA:43208"/>
        <dbReference type="Rhea" id="RHEA-COMP:10407"/>
        <dbReference type="Rhea" id="RHEA-COMP:10408"/>
        <dbReference type="ChEBI" id="CHEBI:57856"/>
        <dbReference type="ChEBI" id="CHEBI:59789"/>
        <dbReference type="ChEBI" id="CHEBI:74851"/>
        <dbReference type="ChEBI" id="CHEBI:74882"/>
        <dbReference type="EC" id="2.1.1.229"/>
    </reaction>
</comment>
<evidence type="ECO:0000256" key="6">
    <source>
        <dbReference type="ARBA" id="ARBA00022833"/>
    </source>
</evidence>
<dbReference type="Gene3D" id="3.30.70.330">
    <property type="match status" value="1"/>
</dbReference>
<evidence type="ECO:0000256" key="10">
    <source>
        <dbReference type="ARBA" id="ARBA00034996"/>
    </source>
</evidence>
<evidence type="ECO:0000256" key="9">
    <source>
        <dbReference type="ARBA" id="ARBA00023268"/>
    </source>
</evidence>
<dbReference type="CDD" id="cd02440">
    <property type="entry name" value="AdoMet_MTases"/>
    <property type="match status" value="1"/>
</dbReference>
<gene>
    <name evidence="19" type="ORF">OCTVUL_1B021350</name>
</gene>
<dbReference type="GO" id="GO:0106335">
    <property type="term" value="F:tRNA (5-carboxymethyluridine(34)-5-O)-methyltransferase activity"/>
    <property type="evidence" value="ECO:0007669"/>
    <property type="project" value="UniProtKB-EC"/>
</dbReference>
<keyword evidence="9" id="KW-0511">Multifunctional enzyme</keyword>
<dbReference type="AlphaFoldDB" id="A0AA36BEJ1"/>
<dbReference type="Pfam" id="PF13532">
    <property type="entry name" value="2OG-FeII_Oxy_2"/>
    <property type="match status" value="1"/>
</dbReference>
<dbReference type="Proteomes" id="UP001162480">
    <property type="component" value="Chromosome 13"/>
</dbReference>
<evidence type="ECO:0000256" key="5">
    <source>
        <dbReference type="ARBA" id="ARBA00022679"/>
    </source>
</evidence>
<evidence type="ECO:0000313" key="20">
    <source>
        <dbReference type="Proteomes" id="UP001162480"/>
    </source>
</evidence>
<dbReference type="InterPro" id="IPR005123">
    <property type="entry name" value="Oxoglu/Fe-dep_dioxygenase_dom"/>
</dbReference>
<dbReference type="InterPro" id="IPR035979">
    <property type="entry name" value="RBD_domain_sf"/>
</dbReference>
<keyword evidence="16" id="KW-1133">Transmembrane helix</keyword>
<dbReference type="EC" id="2.1.1.229" evidence="3"/>
<evidence type="ECO:0000256" key="2">
    <source>
        <dbReference type="ARBA" id="ARBA00007879"/>
    </source>
</evidence>
<feature type="domain" description="Fe2OG dioxygenase" evidence="18">
    <location>
        <begin position="227"/>
        <end position="333"/>
    </location>
</feature>
<dbReference type="EMBL" id="OX597826">
    <property type="protein sequence ID" value="CAI9731912.1"/>
    <property type="molecule type" value="Genomic_DNA"/>
</dbReference>
<keyword evidence="4" id="KW-0489">Methyltransferase</keyword>
<dbReference type="InterPro" id="IPR029063">
    <property type="entry name" value="SAM-dependent_MTases_sf"/>
</dbReference>
<name>A0AA36BEJ1_OCTVU</name>
<dbReference type="InterPro" id="IPR027450">
    <property type="entry name" value="AlkB-like"/>
</dbReference>
<organism evidence="19 20">
    <name type="scientific">Octopus vulgaris</name>
    <name type="common">Common octopus</name>
    <dbReference type="NCBI Taxonomy" id="6645"/>
    <lineage>
        <taxon>Eukaryota</taxon>
        <taxon>Metazoa</taxon>
        <taxon>Spiralia</taxon>
        <taxon>Lophotrochozoa</taxon>
        <taxon>Mollusca</taxon>
        <taxon>Cephalopoda</taxon>
        <taxon>Coleoidea</taxon>
        <taxon>Octopodiformes</taxon>
        <taxon>Octopoda</taxon>
        <taxon>Incirrata</taxon>
        <taxon>Octopodidae</taxon>
        <taxon>Octopus</taxon>
    </lineage>
</organism>
<dbReference type="GO" id="GO:0008757">
    <property type="term" value="F:S-adenosylmethionine-dependent methyltransferase activity"/>
    <property type="evidence" value="ECO:0007669"/>
    <property type="project" value="InterPro"/>
</dbReference>
<keyword evidence="16" id="KW-0472">Membrane</keyword>
<dbReference type="InterPro" id="IPR000504">
    <property type="entry name" value="RRM_dom"/>
</dbReference>
<feature type="region of interest" description="Disordered" evidence="15">
    <location>
        <begin position="561"/>
        <end position="583"/>
    </location>
</feature>
<accession>A0AA36BEJ1</accession>
<dbReference type="Pfam" id="PF00076">
    <property type="entry name" value="RRM_1"/>
    <property type="match status" value="1"/>
</dbReference>
<keyword evidence="7 14" id="KW-0694">RNA-binding</keyword>